<evidence type="ECO:0000313" key="3">
    <source>
        <dbReference type="Proteomes" id="UP001642540"/>
    </source>
</evidence>
<sequence>MLQDALQAKQTTPSVRNIIRKQQRQSAKFNSSLTAAFEKVILTQIKTQNGSDPPECPTSSELTLKKGSTLGERFYLKYVCTHVLKVVQHDSSTPVVRDAEGYFTDHNNEPPEQLSQENCGLRKATASKPKKHGNLLARLKKKLRIGSKQKLSQTEPEPSSQNVPHIEESCIIDTLK</sequence>
<feature type="compositionally biased region" description="Basic residues" evidence="1">
    <location>
        <begin position="128"/>
        <end position="147"/>
    </location>
</feature>
<evidence type="ECO:0000256" key="1">
    <source>
        <dbReference type="SAM" id="MobiDB-lite"/>
    </source>
</evidence>
<dbReference type="EMBL" id="CAXLJM020000060">
    <property type="protein sequence ID" value="CAL8119469.1"/>
    <property type="molecule type" value="Genomic_DNA"/>
</dbReference>
<proteinExistence type="predicted"/>
<dbReference type="Proteomes" id="UP001642540">
    <property type="component" value="Unassembled WGS sequence"/>
</dbReference>
<feature type="region of interest" description="Disordered" evidence="1">
    <location>
        <begin position="104"/>
        <end position="166"/>
    </location>
</feature>
<feature type="compositionally biased region" description="Polar residues" evidence="1">
    <location>
        <begin position="149"/>
        <end position="163"/>
    </location>
</feature>
<evidence type="ECO:0000313" key="2">
    <source>
        <dbReference type="EMBL" id="CAL8119469.1"/>
    </source>
</evidence>
<gene>
    <name evidence="2" type="ORF">ODALV1_LOCUS18565</name>
</gene>
<reference evidence="2 3" key="1">
    <citation type="submission" date="2024-08" db="EMBL/GenBank/DDBJ databases">
        <authorList>
            <person name="Cucini C."/>
            <person name="Frati F."/>
        </authorList>
    </citation>
    <scope>NUCLEOTIDE SEQUENCE [LARGE SCALE GENOMIC DNA]</scope>
</reference>
<comment type="caution">
    <text evidence="2">The sequence shown here is derived from an EMBL/GenBank/DDBJ whole genome shotgun (WGS) entry which is preliminary data.</text>
</comment>
<organism evidence="2 3">
    <name type="scientific">Orchesella dallaii</name>
    <dbReference type="NCBI Taxonomy" id="48710"/>
    <lineage>
        <taxon>Eukaryota</taxon>
        <taxon>Metazoa</taxon>
        <taxon>Ecdysozoa</taxon>
        <taxon>Arthropoda</taxon>
        <taxon>Hexapoda</taxon>
        <taxon>Collembola</taxon>
        <taxon>Entomobryomorpha</taxon>
        <taxon>Entomobryoidea</taxon>
        <taxon>Orchesellidae</taxon>
        <taxon>Orchesellinae</taxon>
        <taxon>Orchesella</taxon>
    </lineage>
</organism>
<protein>
    <submittedName>
        <fullName evidence="2">Uncharacterized protein</fullName>
    </submittedName>
</protein>
<keyword evidence="3" id="KW-1185">Reference proteome</keyword>
<accession>A0ABP1R8N5</accession>
<name>A0ABP1R8N5_9HEXA</name>